<dbReference type="EMBL" id="LR134427">
    <property type="protein sequence ID" value="VEH85556.1"/>
    <property type="molecule type" value="Genomic_DNA"/>
</dbReference>
<keyword evidence="5" id="KW-0614">Plasmid</keyword>
<accession>A0A0W0R4D9</accession>
<dbReference type="Gene3D" id="2.40.160.20">
    <property type="match status" value="1"/>
</dbReference>
<dbReference type="InterPro" id="IPR011250">
    <property type="entry name" value="OMP/PagP_B-barrel"/>
</dbReference>
<reference evidence="4 6" key="1">
    <citation type="submission" date="2015-11" db="EMBL/GenBank/DDBJ databases">
        <title>Identification of large and diverse effector repertoires of 38 Legionella species.</title>
        <authorList>
            <person name="Burstein D."/>
            <person name="Amaro F."/>
            <person name="Zusman T."/>
            <person name="Lifshitz Z."/>
            <person name="Cohen O."/>
            <person name="Gilbert J.A."/>
            <person name="Pupko T."/>
            <person name="Shuman H.A."/>
            <person name="Segal G."/>
        </authorList>
    </citation>
    <scope>NUCLEOTIDE SEQUENCE [LARGE SCALE GENOMIC DNA]</scope>
    <source>
        <strain evidence="4 6">1762-AUS-E</strain>
    </source>
</reference>
<name>A0A0W0R4D9_9GAMM</name>
<evidence type="ECO:0000256" key="1">
    <source>
        <dbReference type="ARBA" id="ARBA00022729"/>
    </source>
</evidence>
<feature type="domain" description="Outer membrane protein beta-barrel" evidence="3">
    <location>
        <begin position="6"/>
        <end position="201"/>
    </location>
</feature>
<dbReference type="InterPro" id="IPR027385">
    <property type="entry name" value="Beta-barrel_OMP"/>
</dbReference>
<sequence length="232" mass="25711">MKKLFLISLLLVCVTPLNAANPKTGWYGQILVGGNYAFPNDITFIDPNTLLVTEGDLKYTGYGQIALAVGYRFFPQFRAEAEFLLMGNRYKEITANGNTYIYATKNLNLRFEGQTNTGAVLANGIFDFVGPGMDFAPYVGAGIGYARINNSLKFYLNNQYVQGTRINDSFDTPVVQGILGAGYYLDDLTWFGLDFRYMVAQALNQSSSTEVIDQPLHVASINLSFSGMIDCW</sequence>
<dbReference type="Proteomes" id="UP000054859">
    <property type="component" value="Unassembled WGS sequence"/>
</dbReference>
<protein>
    <recommendedName>
        <fullName evidence="3">Outer membrane protein beta-barrel domain-containing protein</fullName>
    </recommendedName>
</protein>
<dbReference type="Pfam" id="PF13505">
    <property type="entry name" value="OMP_b-brl"/>
    <property type="match status" value="1"/>
</dbReference>
<dbReference type="OrthoDB" id="5647185at2"/>
<gene>
    <name evidence="4" type="ORF">Lade_0594</name>
    <name evidence="5" type="ORF">NCTC12735_01190</name>
</gene>
<dbReference type="Proteomes" id="UP000281170">
    <property type="component" value="Plasmid 18"/>
</dbReference>
<evidence type="ECO:0000313" key="6">
    <source>
        <dbReference type="Proteomes" id="UP000054859"/>
    </source>
</evidence>
<dbReference type="EMBL" id="LNKA01000001">
    <property type="protein sequence ID" value="KTC65936.1"/>
    <property type="molecule type" value="Genomic_DNA"/>
</dbReference>
<keyword evidence="6" id="KW-1185">Reference proteome</keyword>
<evidence type="ECO:0000259" key="3">
    <source>
        <dbReference type="Pfam" id="PF13505"/>
    </source>
</evidence>
<dbReference type="RefSeq" id="WP_058461657.1">
    <property type="nucleotide sequence ID" value="NZ_CAAAHS010000004.1"/>
</dbReference>
<organism evidence="4 6">
    <name type="scientific">Legionella adelaidensis</name>
    <dbReference type="NCBI Taxonomy" id="45056"/>
    <lineage>
        <taxon>Bacteria</taxon>
        <taxon>Pseudomonadati</taxon>
        <taxon>Pseudomonadota</taxon>
        <taxon>Gammaproteobacteria</taxon>
        <taxon>Legionellales</taxon>
        <taxon>Legionellaceae</taxon>
        <taxon>Legionella</taxon>
    </lineage>
</organism>
<evidence type="ECO:0000313" key="4">
    <source>
        <dbReference type="EMBL" id="KTC65936.1"/>
    </source>
</evidence>
<evidence type="ECO:0000313" key="5">
    <source>
        <dbReference type="EMBL" id="VEH85556.1"/>
    </source>
</evidence>
<dbReference type="AlphaFoldDB" id="A0A0W0R4D9"/>
<feature type="signal peptide" evidence="2">
    <location>
        <begin position="1"/>
        <end position="19"/>
    </location>
</feature>
<reference evidence="5 7" key="2">
    <citation type="submission" date="2018-12" db="EMBL/GenBank/DDBJ databases">
        <authorList>
            <consortium name="Pathogen Informatics"/>
        </authorList>
    </citation>
    <scope>NUCLEOTIDE SEQUENCE [LARGE SCALE GENOMIC DNA]</scope>
    <source>
        <strain evidence="5 7">NCTC12735</strain>
        <plasmid evidence="7">18</plasmid>
    </source>
</reference>
<evidence type="ECO:0000256" key="2">
    <source>
        <dbReference type="SAM" id="SignalP"/>
    </source>
</evidence>
<dbReference type="SUPFAM" id="SSF56925">
    <property type="entry name" value="OMPA-like"/>
    <property type="match status" value="1"/>
</dbReference>
<dbReference type="KEGG" id="ladl:NCTC12735_01190"/>
<dbReference type="STRING" id="45056.Lade_0594"/>
<proteinExistence type="predicted"/>
<dbReference type="PATRIC" id="fig|45056.6.peg.614"/>
<geneLocation type="plasmid" evidence="5 7">
    <name>18</name>
</geneLocation>
<evidence type="ECO:0000313" key="7">
    <source>
        <dbReference type="Proteomes" id="UP000281170"/>
    </source>
</evidence>
<feature type="chain" id="PRO_5033244456" description="Outer membrane protein beta-barrel domain-containing protein" evidence="2">
    <location>
        <begin position="20"/>
        <end position="232"/>
    </location>
</feature>
<keyword evidence="1 2" id="KW-0732">Signal</keyword>